<evidence type="ECO:0000313" key="1">
    <source>
        <dbReference type="EMBL" id="CAI2365456.1"/>
    </source>
</evidence>
<dbReference type="SUPFAM" id="SSF48371">
    <property type="entry name" value="ARM repeat"/>
    <property type="match status" value="1"/>
</dbReference>
<dbReference type="EMBL" id="CAMPGE010006592">
    <property type="protein sequence ID" value="CAI2365456.1"/>
    <property type="molecule type" value="Genomic_DNA"/>
</dbReference>
<organism evidence="1 2">
    <name type="scientific">Euplotes crassus</name>
    <dbReference type="NCBI Taxonomy" id="5936"/>
    <lineage>
        <taxon>Eukaryota</taxon>
        <taxon>Sar</taxon>
        <taxon>Alveolata</taxon>
        <taxon>Ciliophora</taxon>
        <taxon>Intramacronucleata</taxon>
        <taxon>Spirotrichea</taxon>
        <taxon>Hypotrichia</taxon>
        <taxon>Euplotida</taxon>
        <taxon>Euplotidae</taxon>
        <taxon>Moneuplotes</taxon>
    </lineage>
</organism>
<gene>
    <name evidence="1" type="ORF">ECRASSUSDP1_LOCUS6788</name>
</gene>
<dbReference type="Proteomes" id="UP001295684">
    <property type="component" value="Unassembled WGS sequence"/>
</dbReference>
<proteinExistence type="predicted"/>
<keyword evidence="2" id="KW-1185">Reference proteome</keyword>
<dbReference type="InterPro" id="IPR016024">
    <property type="entry name" value="ARM-type_fold"/>
</dbReference>
<name>A0AAD1UDY5_EUPCR</name>
<dbReference type="Gene3D" id="1.25.10.10">
    <property type="entry name" value="Leucine-rich Repeat Variant"/>
    <property type="match status" value="1"/>
</dbReference>
<dbReference type="AlphaFoldDB" id="A0AAD1UDY5"/>
<sequence>METYSSPEDKQYADALEDSQIKSEVSDLGLVEFGAYLGEQSEHSSHKEIVQLIYDRAFHPEDLLDLKEYLDSEHEQKMLIGIAGVFHLLTPSLEESMSEILSPSLKSILKSILGKDHHWAIQKKMMIFGAILSEMCEEVYCQAHFKPWDSDVIELAKVYLTSINTTVKCLGLSIISSMVFYNIFELLEKKDIINHCLGCLQDCRESAISSESITKQIVEVILNIVKIFGKISPVCLKSIIYAFAKLLNEDHEERTLFKCLEVLENCLIKIPSNKELADVIDDICNREAAIEPADLLIVKLMKGGSPLLQKVSISLVNLMTSVNPKVVPLMAGEKILEWLTENFSCFSDNRSQITIAGICYNFVCHSKESSMHCIDSNIMKKILDYNNCVEVHEEALRVMLEVTRYLSNQLLSKLNSQTLFRHILNLISYDSHEMIQEAILKIIARCLEMEGNLDPTLLRPLKRLTSHEDRHTGVIFTDYLDELRSSQNEIIRDLSEEVAYLLSL</sequence>
<dbReference type="InterPro" id="IPR011989">
    <property type="entry name" value="ARM-like"/>
</dbReference>
<evidence type="ECO:0000313" key="2">
    <source>
        <dbReference type="Proteomes" id="UP001295684"/>
    </source>
</evidence>
<protein>
    <submittedName>
        <fullName evidence="1">Uncharacterized protein</fullName>
    </submittedName>
</protein>
<comment type="caution">
    <text evidence="1">The sequence shown here is derived from an EMBL/GenBank/DDBJ whole genome shotgun (WGS) entry which is preliminary data.</text>
</comment>
<reference evidence="1" key="1">
    <citation type="submission" date="2023-07" db="EMBL/GenBank/DDBJ databases">
        <authorList>
            <consortium name="AG Swart"/>
            <person name="Singh M."/>
            <person name="Singh A."/>
            <person name="Seah K."/>
            <person name="Emmerich C."/>
        </authorList>
    </citation>
    <scope>NUCLEOTIDE SEQUENCE</scope>
    <source>
        <strain evidence="1">DP1</strain>
    </source>
</reference>
<accession>A0AAD1UDY5</accession>